<dbReference type="Pfam" id="PF06371">
    <property type="entry name" value="Drf_GBD"/>
    <property type="match status" value="1"/>
</dbReference>
<dbReference type="GO" id="GO:0003779">
    <property type="term" value="F:actin binding"/>
    <property type="evidence" value="ECO:0007669"/>
    <property type="project" value="InterPro"/>
</dbReference>
<keyword evidence="4" id="KW-1185">Reference proteome</keyword>
<dbReference type="SMART" id="SM01140">
    <property type="entry name" value="Drf_GBD"/>
    <property type="match status" value="1"/>
</dbReference>
<dbReference type="EMBL" id="MU001642">
    <property type="protein sequence ID" value="KAF2479247.1"/>
    <property type="molecule type" value="Genomic_DNA"/>
</dbReference>
<evidence type="ECO:0000313" key="3">
    <source>
        <dbReference type="EMBL" id="KAF2479247.1"/>
    </source>
</evidence>
<feature type="region of interest" description="Disordered" evidence="1">
    <location>
        <begin position="349"/>
        <end position="465"/>
    </location>
</feature>
<dbReference type="InterPro" id="IPR016024">
    <property type="entry name" value="ARM-type_fold"/>
</dbReference>
<sequence length="833" mass="91313">MADGSVSTAPPARPQHHRSASSKSNVLRALVSSKPRPENAASGVSPSKQNVRTGYSVPLLPPDHPHAAKGKVLGERQSNMQSPPSSPSKSKPKRIGTAKTTHDLPTLSRPQSMEKGQLNPKKAKSSTNLAGMFARKDRSVKEASQAGPKDKENTTPPASTSGPAQTPIWAQFATTAKPIPPPSIRDDASPVSLRGEIARYTPQEYSPSKQRNFNGGLDQPQLRPTLASRPTGIVDGNERRRSKDGGRRLSGEQMFEARRRSTDRKSSQSSAEHAPFEAKLTIAKRGGRVLAAVAALQGKGTQQAITPKAESPLDPKSVDEAFEAVLDARNIPEPMRDKMRSLTLRVKADFIKQDQEASKMSTKSRSEYHSAQSTGPRSPVKSRPSSPDRSRATEEEDGKSTKRSRARSRTFTFSKSDKGGDGSPSKKVRSTSKSRAKHDGQSTPSTPTMPRSSTDRRGHAGPAVPSDFISYLRANRDPVTVEVGRLHKLRILLRNETVAWVDTFVSLGGMTEIVGLLHRTMELEWREEHEDQLLHETLLCLKGLCTTERAMAELEKVADTLFPALIGMLFDEEKKGPAEYSTRTIIIAVLFNFLAAATPERLEQRARQILAYMGEPTKPVEARPVDFVLDMHTARPYKLWCREMTHVTKEVFWIFLHHLNVVPLPKAKVLAATYSRRHFPGTRPPVPAAPYIGGVEWDATTYLTAHLDLLNGLIASITTATERNTLRTDLQASGCEKVLGTTLRTCKEKFYAGVHDGLRAWVAAAVEDGWETRFVREGPTMEEQARGWSPTKGSPVKKGKKKDVAPKLELELNLDLGGKKGEGGGGGDDGWLD</sequence>
<dbReference type="SUPFAM" id="SSF48371">
    <property type="entry name" value="ARM repeat"/>
    <property type="match status" value="1"/>
</dbReference>
<dbReference type="GeneID" id="54473137"/>
<feature type="compositionally biased region" description="Polar residues" evidence="1">
    <location>
        <begin position="203"/>
        <end position="213"/>
    </location>
</feature>
<dbReference type="GO" id="GO:0031267">
    <property type="term" value="F:small GTPase binding"/>
    <property type="evidence" value="ECO:0007669"/>
    <property type="project" value="InterPro"/>
</dbReference>
<proteinExistence type="predicted"/>
<dbReference type="Proteomes" id="UP000799767">
    <property type="component" value="Unassembled WGS sequence"/>
</dbReference>
<dbReference type="RefSeq" id="XP_033585817.1">
    <property type="nucleotide sequence ID" value="XM_033732135.1"/>
</dbReference>
<gene>
    <name evidence="3" type="ORF">BDY17DRAFT_287190</name>
</gene>
<reference evidence="3" key="1">
    <citation type="journal article" date="2020" name="Stud. Mycol.">
        <title>101 Dothideomycetes genomes: a test case for predicting lifestyles and emergence of pathogens.</title>
        <authorList>
            <person name="Haridas S."/>
            <person name="Albert R."/>
            <person name="Binder M."/>
            <person name="Bloem J."/>
            <person name="Labutti K."/>
            <person name="Salamov A."/>
            <person name="Andreopoulos B."/>
            <person name="Baker S."/>
            <person name="Barry K."/>
            <person name="Bills G."/>
            <person name="Bluhm B."/>
            <person name="Cannon C."/>
            <person name="Castanera R."/>
            <person name="Culley D."/>
            <person name="Daum C."/>
            <person name="Ezra D."/>
            <person name="Gonzalez J."/>
            <person name="Henrissat B."/>
            <person name="Kuo A."/>
            <person name="Liang C."/>
            <person name="Lipzen A."/>
            <person name="Lutzoni F."/>
            <person name="Magnuson J."/>
            <person name="Mondo S."/>
            <person name="Nolan M."/>
            <person name="Ohm R."/>
            <person name="Pangilinan J."/>
            <person name="Park H.-J."/>
            <person name="Ramirez L."/>
            <person name="Alfaro M."/>
            <person name="Sun H."/>
            <person name="Tritt A."/>
            <person name="Yoshinaga Y."/>
            <person name="Zwiers L.-H."/>
            <person name="Turgeon B."/>
            <person name="Goodwin S."/>
            <person name="Spatafora J."/>
            <person name="Crous P."/>
            <person name="Grigoriev I."/>
        </authorList>
    </citation>
    <scope>NUCLEOTIDE SEQUENCE</scope>
    <source>
        <strain evidence="3">CBS 113389</strain>
    </source>
</reference>
<feature type="region of interest" description="Disordered" evidence="1">
    <location>
        <begin position="777"/>
        <end position="804"/>
    </location>
</feature>
<protein>
    <submittedName>
        <fullName evidence="3">Armadillo-type protein</fullName>
    </submittedName>
</protein>
<name>A0A6A6PJ10_9PEZI</name>
<feature type="compositionally biased region" description="Polar residues" evidence="1">
    <location>
        <begin position="42"/>
        <end position="53"/>
    </location>
</feature>
<dbReference type="InterPro" id="IPR011989">
    <property type="entry name" value="ARM-like"/>
</dbReference>
<feature type="domain" description="Formin GTPase-binding" evidence="2">
    <location>
        <begin position="309"/>
        <end position="596"/>
    </location>
</feature>
<dbReference type="AlphaFoldDB" id="A0A6A6PJ10"/>
<feature type="compositionally biased region" description="Low complexity" evidence="1">
    <location>
        <begin position="442"/>
        <end position="452"/>
    </location>
</feature>
<dbReference type="InterPro" id="IPR010473">
    <property type="entry name" value="GTPase-bd"/>
</dbReference>
<dbReference type="Gene3D" id="1.25.10.10">
    <property type="entry name" value="Leucine-rich Repeat Variant"/>
    <property type="match status" value="1"/>
</dbReference>
<feature type="compositionally biased region" description="Polar residues" evidence="1">
    <location>
        <begin position="358"/>
        <end position="375"/>
    </location>
</feature>
<evidence type="ECO:0000256" key="1">
    <source>
        <dbReference type="SAM" id="MobiDB-lite"/>
    </source>
</evidence>
<feature type="region of interest" description="Disordered" evidence="1">
    <location>
        <begin position="1"/>
        <end position="279"/>
    </location>
</feature>
<feature type="compositionally biased region" description="Low complexity" evidence="1">
    <location>
        <begin position="376"/>
        <end position="385"/>
    </location>
</feature>
<feature type="compositionally biased region" description="Polar residues" evidence="1">
    <location>
        <begin position="154"/>
        <end position="164"/>
    </location>
</feature>
<evidence type="ECO:0000259" key="2">
    <source>
        <dbReference type="SMART" id="SM01140"/>
    </source>
</evidence>
<accession>A0A6A6PJ10</accession>
<organism evidence="3 4">
    <name type="scientific">Neohortaea acidophila</name>
    <dbReference type="NCBI Taxonomy" id="245834"/>
    <lineage>
        <taxon>Eukaryota</taxon>
        <taxon>Fungi</taxon>
        <taxon>Dikarya</taxon>
        <taxon>Ascomycota</taxon>
        <taxon>Pezizomycotina</taxon>
        <taxon>Dothideomycetes</taxon>
        <taxon>Dothideomycetidae</taxon>
        <taxon>Mycosphaerellales</taxon>
        <taxon>Teratosphaeriaceae</taxon>
        <taxon>Neohortaea</taxon>
    </lineage>
</organism>
<dbReference type="GO" id="GO:0030036">
    <property type="term" value="P:actin cytoskeleton organization"/>
    <property type="evidence" value="ECO:0007669"/>
    <property type="project" value="InterPro"/>
</dbReference>
<feature type="compositionally biased region" description="Basic and acidic residues" evidence="1">
    <location>
        <begin position="236"/>
        <end position="266"/>
    </location>
</feature>
<dbReference type="OrthoDB" id="2155261at2759"/>
<evidence type="ECO:0000313" key="4">
    <source>
        <dbReference type="Proteomes" id="UP000799767"/>
    </source>
</evidence>
<feature type="compositionally biased region" description="Basic residues" evidence="1">
    <location>
        <begin position="426"/>
        <end position="436"/>
    </location>
</feature>